<reference evidence="4" key="1">
    <citation type="journal article" date="2019" name="Int. J. Syst. Evol. Microbiol.">
        <title>The Global Catalogue of Microorganisms (GCM) 10K type strain sequencing project: providing services to taxonomists for standard genome sequencing and annotation.</title>
        <authorList>
            <consortium name="The Broad Institute Genomics Platform"/>
            <consortium name="The Broad Institute Genome Sequencing Center for Infectious Disease"/>
            <person name="Wu L."/>
            <person name="Ma J."/>
        </authorList>
    </citation>
    <scope>NUCLEOTIDE SEQUENCE [LARGE SCALE GENOMIC DNA]</scope>
    <source>
        <strain evidence="4">CCUG 63830</strain>
    </source>
</reference>
<evidence type="ECO:0000313" key="4">
    <source>
        <dbReference type="Proteomes" id="UP001596317"/>
    </source>
</evidence>
<feature type="transmembrane region" description="Helical" evidence="1">
    <location>
        <begin position="15"/>
        <end position="35"/>
    </location>
</feature>
<feature type="domain" description="MHYT" evidence="2">
    <location>
        <begin position="11"/>
        <end position="212"/>
    </location>
</feature>
<dbReference type="InterPro" id="IPR005330">
    <property type="entry name" value="MHYT_dom"/>
</dbReference>
<dbReference type="Pfam" id="PF03707">
    <property type="entry name" value="MHYT"/>
    <property type="match status" value="2"/>
</dbReference>
<dbReference type="EMBL" id="JBHSWB010000001">
    <property type="protein sequence ID" value="MFC6662077.1"/>
    <property type="molecule type" value="Genomic_DNA"/>
</dbReference>
<feature type="transmembrane region" description="Helical" evidence="1">
    <location>
        <begin position="188"/>
        <end position="209"/>
    </location>
</feature>
<feature type="transmembrane region" description="Helical" evidence="1">
    <location>
        <begin position="82"/>
        <end position="101"/>
    </location>
</feature>
<name>A0ABW1ZRF7_9DEIO</name>
<evidence type="ECO:0000256" key="1">
    <source>
        <dbReference type="PROSITE-ProRule" id="PRU00244"/>
    </source>
</evidence>
<keyword evidence="1" id="KW-0472">Membrane</keyword>
<dbReference type="PANTHER" id="PTHR35152">
    <property type="entry name" value="DOMAIN SIGNALLING PROTEIN, PUTATIVE (AFU_ORTHOLOGUE AFUA_5G11310)-RELATED"/>
    <property type="match status" value="1"/>
</dbReference>
<keyword evidence="1" id="KW-1133">Transmembrane helix</keyword>
<organism evidence="3 4">
    <name type="scientific">Deinococcus multiflagellatus</name>
    <dbReference type="NCBI Taxonomy" id="1656887"/>
    <lineage>
        <taxon>Bacteria</taxon>
        <taxon>Thermotogati</taxon>
        <taxon>Deinococcota</taxon>
        <taxon>Deinococci</taxon>
        <taxon>Deinococcales</taxon>
        <taxon>Deinococcaceae</taxon>
        <taxon>Deinococcus</taxon>
    </lineage>
</organism>
<dbReference type="PROSITE" id="PS50924">
    <property type="entry name" value="MHYT"/>
    <property type="match status" value="1"/>
</dbReference>
<dbReference type="RefSeq" id="WP_224608698.1">
    <property type="nucleotide sequence ID" value="NZ_JAIQXV010000009.1"/>
</dbReference>
<comment type="caution">
    <text evidence="3">The sequence shown here is derived from an EMBL/GenBank/DDBJ whole genome shotgun (WGS) entry which is preliminary data.</text>
</comment>
<evidence type="ECO:0000313" key="3">
    <source>
        <dbReference type="EMBL" id="MFC6662077.1"/>
    </source>
</evidence>
<gene>
    <name evidence="3" type="ORF">ACFP90_18420</name>
</gene>
<feature type="transmembrane region" description="Helical" evidence="1">
    <location>
        <begin position="47"/>
        <end position="70"/>
    </location>
</feature>
<sequence length="277" mass="29112">MEHSGMVHHTWNSSYIALSFLIAALASYISLELAGRAGRNLRNAANRFWLVAQALVLGYGIWAMHFVGMLAFEVKAAVQFNAAWTALSGLAAVVFMYPALLILHSGTFNLRRLAVAGTVAGTGIAVMHYLGMYGFRVPGTAVEIAWLPLIGSLLIAVGASMAALFLFHRLSGAWRTQQGRFKIVGLQALASLVMGAAIIGMHYTGMAALKYNVTDELALGTAASGADTALLGLVVSVVSFLLLGLAVTSIFMDAGRGGDLDELDFETNATAAASAAD</sequence>
<dbReference type="PANTHER" id="PTHR35152:SF1">
    <property type="entry name" value="DOMAIN SIGNALLING PROTEIN, PUTATIVE (AFU_ORTHOLOGUE AFUA_5G11310)-RELATED"/>
    <property type="match status" value="1"/>
</dbReference>
<keyword evidence="1" id="KW-0812">Transmembrane</keyword>
<feature type="transmembrane region" description="Helical" evidence="1">
    <location>
        <begin position="229"/>
        <end position="251"/>
    </location>
</feature>
<evidence type="ECO:0000259" key="2">
    <source>
        <dbReference type="PROSITE" id="PS50924"/>
    </source>
</evidence>
<feature type="transmembrane region" description="Helical" evidence="1">
    <location>
        <begin position="144"/>
        <end position="167"/>
    </location>
</feature>
<proteinExistence type="predicted"/>
<keyword evidence="4" id="KW-1185">Reference proteome</keyword>
<accession>A0ABW1ZRF7</accession>
<feature type="transmembrane region" description="Helical" evidence="1">
    <location>
        <begin position="113"/>
        <end position="132"/>
    </location>
</feature>
<protein>
    <submittedName>
        <fullName evidence="3">MHYT domain-containing protein</fullName>
    </submittedName>
</protein>
<dbReference type="Proteomes" id="UP001596317">
    <property type="component" value="Unassembled WGS sequence"/>
</dbReference>